<keyword evidence="1" id="KW-0472">Membrane</keyword>
<feature type="chain" id="PRO_5028233285" evidence="2">
    <location>
        <begin position="22"/>
        <end position="91"/>
    </location>
</feature>
<evidence type="ECO:0000313" key="4">
    <source>
        <dbReference type="Proteomes" id="UP000580250"/>
    </source>
</evidence>
<feature type="transmembrane region" description="Helical" evidence="1">
    <location>
        <begin position="61"/>
        <end position="79"/>
    </location>
</feature>
<proteinExistence type="predicted"/>
<evidence type="ECO:0000313" key="3">
    <source>
        <dbReference type="EMBL" id="CAD2207711.1"/>
    </source>
</evidence>
<sequence>MFFSVLILLFLNVLRLVPTSSTPTFFPSLESPIFMLTFFCLSTTLFELFPVFSSAPTFFNLLDFLIPSFTPTLFFLMSFRDRNFIPYHNTV</sequence>
<evidence type="ECO:0000256" key="2">
    <source>
        <dbReference type="SAM" id="SignalP"/>
    </source>
</evidence>
<evidence type="ECO:0000256" key="1">
    <source>
        <dbReference type="SAM" id="Phobius"/>
    </source>
</evidence>
<organism evidence="3 4">
    <name type="scientific">Meloidogyne enterolobii</name>
    <name type="common">Root-knot nematode worm</name>
    <name type="synonym">Meloidogyne mayaguensis</name>
    <dbReference type="NCBI Taxonomy" id="390850"/>
    <lineage>
        <taxon>Eukaryota</taxon>
        <taxon>Metazoa</taxon>
        <taxon>Ecdysozoa</taxon>
        <taxon>Nematoda</taxon>
        <taxon>Chromadorea</taxon>
        <taxon>Rhabditida</taxon>
        <taxon>Tylenchina</taxon>
        <taxon>Tylenchomorpha</taxon>
        <taxon>Tylenchoidea</taxon>
        <taxon>Meloidogynidae</taxon>
        <taxon>Meloidogyninae</taxon>
        <taxon>Meloidogyne</taxon>
    </lineage>
</organism>
<feature type="signal peptide" evidence="2">
    <location>
        <begin position="1"/>
        <end position="21"/>
    </location>
</feature>
<dbReference type="Proteomes" id="UP000580250">
    <property type="component" value="Unassembled WGS sequence"/>
</dbReference>
<protein>
    <submittedName>
        <fullName evidence="3">Uncharacterized protein</fullName>
    </submittedName>
</protein>
<gene>
    <name evidence="3" type="ORF">MENT_LOCUS61676</name>
</gene>
<dbReference type="AlphaFoldDB" id="A0A6V7Y880"/>
<reference evidence="3 4" key="1">
    <citation type="submission" date="2020-08" db="EMBL/GenBank/DDBJ databases">
        <authorList>
            <person name="Koutsovoulos G."/>
            <person name="Danchin GJ E."/>
        </authorList>
    </citation>
    <scope>NUCLEOTIDE SEQUENCE [LARGE SCALE GENOMIC DNA]</scope>
</reference>
<keyword evidence="1" id="KW-1133">Transmembrane helix</keyword>
<comment type="caution">
    <text evidence="3">The sequence shown here is derived from an EMBL/GenBank/DDBJ whole genome shotgun (WGS) entry which is preliminary data.</text>
</comment>
<feature type="transmembrane region" description="Helical" evidence="1">
    <location>
        <begin position="31"/>
        <end position="49"/>
    </location>
</feature>
<keyword evidence="2" id="KW-0732">Signal</keyword>
<name>A0A6V7Y880_MELEN</name>
<dbReference type="EMBL" id="CAJEWN010003465">
    <property type="protein sequence ID" value="CAD2207711.1"/>
    <property type="molecule type" value="Genomic_DNA"/>
</dbReference>
<keyword evidence="1" id="KW-0812">Transmembrane</keyword>
<accession>A0A6V7Y880</accession>